<dbReference type="Proteomes" id="UP000799423">
    <property type="component" value="Unassembled WGS sequence"/>
</dbReference>
<protein>
    <recommendedName>
        <fullName evidence="10">Potassium transport protein</fullName>
    </recommendedName>
</protein>
<keyword evidence="8 10" id="KW-0406">Ion transport</keyword>
<evidence type="ECO:0000256" key="9">
    <source>
        <dbReference type="ARBA" id="ARBA00023136"/>
    </source>
</evidence>
<dbReference type="Pfam" id="PF02386">
    <property type="entry name" value="TrkH"/>
    <property type="match status" value="1"/>
</dbReference>
<dbReference type="InterPro" id="IPR004773">
    <property type="entry name" value="K/Na_transp_Trk1/HKT1"/>
</dbReference>
<feature type="region of interest" description="Disordered" evidence="11">
    <location>
        <begin position="733"/>
        <end position="787"/>
    </location>
</feature>
<name>A0A6A7BBB9_9PLEO</name>
<keyword evidence="4 10" id="KW-0633">Potassium transport</keyword>
<evidence type="ECO:0000256" key="4">
    <source>
        <dbReference type="ARBA" id="ARBA00022538"/>
    </source>
</evidence>
<feature type="compositionally biased region" description="Basic and acidic residues" evidence="11">
    <location>
        <begin position="256"/>
        <end position="266"/>
    </location>
</feature>
<evidence type="ECO:0000256" key="5">
    <source>
        <dbReference type="ARBA" id="ARBA00022692"/>
    </source>
</evidence>
<feature type="compositionally biased region" description="Basic and acidic residues" evidence="11">
    <location>
        <begin position="93"/>
        <end position="111"/>
    </location>
</feature>
<dbReference type="NCBIfam" id="TIGR00934">
    <property type="entry name" value="2a38euk"/>
    <property type="match status" value="1"/>
</dbReference>
<evidence type="ECO:0000313" key="12">
    <source>
        <dbReference type="EMBL" id="KAF2852037.1"/>
    </source>
</evidence>
<sequence>MLYGDRSSHISYIDCLFFASGSATQSGLNTVDVNKLSIYQQIVLYLEACFCTPIFINGSVVFVRLLWFEKRFQKLAKEARSRSGLRTRTMSRRKSEMAADTGRDMAEEERGVGNREIRVMRASNGFAEGGPIEDEHAFVAGADGAGIRSSSHSSDGDASPFEVPTTPVQDAPAGIVWADHLSTPLDQEKKRLAESVGTKERFPEVDKEKSIAFVEAQRNRTEKAKLRIPGPRDFDRGLVPEHIEEPHLDRTISRISQDSRGRRERSNSMPPVAHADDRPFKNHITIDVPHRDRPTTGASVYNRSRTQEVADPSAPTPAMHIRNRSRSRTLASFLTRTKEEEEDPMPYLSWTPTLGRNSNFVDLNEEQREELGGIEYRSLKLLAVILTAYYLGGHFLGVVCFTPWINASARYTDVVQKVGVNPTWWGFFTSASMFNDLGFTLTPDSMISFQYAVLPLLLGTFLIIIGNTGFPCMLRFVIWALSKLVPRGSGVWEELRFLLDHPRRCFTLLFPSKANWWLFAVLVFLNGIDLIFFIILDLNDPTVTSLPGGYRFLAGLFQAAATRTAGFAVVNIADLHPAIQVSYLIMMYISIFPIAMSMRQTNVYEEKSLGVWAGDNEEDETQSSYLSHHLRRQLSFDLWFVFLGFFLIAIVEGSRLENTNEYAFSLFSVLFEIVSAYGTVGLSLGFPGTNASFSAQFRTLSKLIMVAMQIRGRHRGLPYALDRAILLPSESLHQKENEDATRRARRGSAMDITTMDGISRQGTGLSRRSSASGEVGRPTAADRFNPKQLRRILSGAFTAGPAMREKRA</sequence>
<keyword evidence="5 10" id="KW-0812">Transmembrane</keyword>
<feature type="region of interest" description="Disordered" evidence="11">
    <location>
        <begin position="256"/>
        <end position="277"/>
    </location>
</feature>
<dbReference type="PANTHER" id="PTHR31064:SF30">
    <property type="entry name" value="HIGH-AFFINITY POTASSIUM TRANSPORT PROTEIN-RELATED"/>
    <property type="match status" value="1"/>
</dbReference>
<dbReference type="GO" id="GO:0005886">
    <property type="term" value="C:plasma membrane"/>
    <property type="evidence" value="ECO:0007669"/>
    <property type="project" value="InterPro"/>
</dbReference>
<dbReference type="InterPro" id="IPR003445">
    <property type="entry name" value="Cat_transpt"/>
</dbReference>
<feature type="transmembrane region" description="Helical" evidence="10">
    <location>
        <begin position="424"/>
        <end position="441"/>
    </location>
</feature>
<dbReference type="PIRSF" id="PIRSF002450">
    <property type="entry name" value="K+_transpter_TRK"/>
    <property type="match status" value="1"/>
</dbReference>
<evidence type="ECO:0000256" key="1">
    <source>
        <dbReference type="ARBA" id="ARBA00004141"/>
    </source>
</evidence>
<feature type="transmembrane region" description="Helical" evidence="10">
    <location>
        <begin position="663"/>
        <end position="686"/>
    </location>
</feature>
<evidence type="ECO:0000256" key="2">
    <source>
        <dbReference type="ARBA" id="ARBA00009137"/>
    </source>
</evidence>
<feature type="transmembrane region" description="Helical" evidence="10">
    <location>
        <begin position="453"/>
        <end position="478"/>
    </location>
</feature>
<accession>A0A6A7BBB9</accession>
<keyword evidence="9 10" id="KW-0472">Membrane</keyword>
<dbReference type="PANTHER" id="PTHR31064">
    <property type="entry name" value="POTASSIUM TRANSPORT PROTEIN DDB_G0292412-RELATED"/>
    <property type="match status" value="1"/>
</dbReference>
<feature type="compositionally biased region" description="Polar residues" evidence="11">
    <location>
        <begin position="760"/>
        <end position="772"/>
    </location>
</feature>
<keyword evidence="7 10" id="KW-1133">Transmembrane helix</keyword>
<feature type="region of interest" description="Disordered" evidence="11">
    <location>
        <begin position="86"/>
        <end position="111"/>
    </location>
</feature>
<feature type="transmembrane region" description="Helical" evidence="10">
    <location>
        <begin position="381"/>
        <end position="404"/>
    </location>
</feature>
<keyword evidence="6 10" id="KW-0630">Potassium</keyword>
<evidence type="ECO:0000256" key="10">
    <source>
        <dbReference type="PIRNR" id="PIRNR002450"/>
    </source>
</evidence>
<organism evidence="12 13">
    <name type="scientific">Plenodomus tracheiphilus IPT5</name>
    <dbReference type="NCBI Taxonomy" id="1408161"/>
    <lineage>
        <taxon>Eukaryota</taxon>
        <taxon>Fungi</taxon>
        <taxon>Dikarya</taxon>
        <taxon>Ascomycota</taxon>
        <taxon>Pezizomycotina</taxon>
        <taxon>Dothideomycetes</taxon>
        <taxon>Pleosporomycetidae</taxon>
        <taxon>Pleosporales</taxon>
        <taxon>Pleosporineae</taxon>
        <taxon>Leptosphaeriaceae</taxon>
        <taxon>Plenodomus</taxon>
    </lineage>
</organism>
<reference evidence="12" key="1">
    <citation type="submission" date="2020-01" db="EMBL/GenBank/DDBJ databases">
        <authorList>
            <consortium name="DOE Joint Genome Institute"/>
            <person name="Haridas S."/>
            <person name="Albert R."/>
            <person name="Binder M."/>
            <person name="Bloem J."/>
            <person name="Labutti K."/>
            <person name="Salamov A."/>
            <person name="Andreopoulos B."/>
            <person name="Baker S.E."/>
            <person name="Barry K."/>
            <person name="Bills G."/>
            <person name="Bluhm B.H."/>
            <person name="Cannon C."/>
            <person name="Castanera R."/>
            <person name="Culley D.E."/>
            <person name="Daum C."/>
            <person name="Ezra D."/>
            <person name="Gonzalez J.B."/>
            <person name="Henrissat B."/>
            <person name="Kuo A."/>
            <person name="Liang C."/>
            <person name="Lipzen A."/>
            <person name="Lutzoni F."/>
            <person name="Magnuson J."/>
            <person name="Mondo S."/>
            <person name="Nolan M."/>
            <person name="Ohm R."/>
            <person name="Pangilinan J."/>
            <person name="Park H.-J."/>
            <person name="Ramirez L."/>
            <person name="Alfaro M."/>
            <person name="Sun H."/>
            <person name="Tritt A."/>
            <person name="Yoshinaga Y."/>
            <person name="Zwiers L.-H."/>
            <person name="Turgeon B.G."/>
            <person name="Goodwin S.B."/>
            <person name="Spatafora J.W."/>
            <person name="Crous P.W."/>
            <person name="Grigoriev I.V."/>
        </authorList>
    </citation>
    <scope>NUCLEOTIDE SEQUENCE</scope>
    <source>
        <strain evidence="12">IPT5</strain>
    </source>
</reference>
<comment type="subcellular location">
    <subcellularLocation>
        <location evidence="1">Membrane</location>
        <topology evidence="1">Multi-pass membrane protein</topology>
    </subcellularLocation>
</comment>
<evidence type="ECO:0000256" key="7">
    <source>
        <dbReference type="ARBA" id="ARBA00022989"/>
    </source>
</evidence>
<dbReference type="EMBL" id="MU006300">
    <property type="protein sequence ID" value="KAF2852037.1"/>
    <property type="molecule type" value="Genomic_DNA"/>
</dbReference>
<keyword evidence="3 10" id="KW-0813">Transport</keyword>
<dbReference type="InterPro" id="IPR015958">
    <property type="entry name" value="Trk1_fungi"/>
</dbReference>
<dbReference type="GO" id="GO:0140107">
    <property type="term" value="F:high-affinity potassium ion transmembrane transporter activity"/>
    <property type="evidence" value="ECO:0007669"/>
    <property type="project" value="TreeGrafter"/>
</dbReference>
<evidence type="ECO:0000256" key="6">
    <source>
        <dbReference type="ARBA" id="ARBA00022958"/>
    </source>
</evidence>
<dbReference type="GO" id="GO:1990573">
    <property type="term" value="P:potassium ion import across plasma membrane"/>
    <property type="evidence" value="ECO:0007669"/>
    <property type="project" value="TreeGrafter"/>
</dbReference>
<feature type="transmembrane region" description="Helical" evidence="10">
    <location>
        <begin position="634"/>
        <end position="651"/>
    </location>
</feature>
<dbReference type="InterPro" id="IPR051143">
    <property type="entry name" value="TrkH_K-transport"/>
</dbReference>
<evidence type="ECO:0000256" key="3">
    <source>
        <dbReference type="ARBA" id="ARBA00022448"/>
    </source>
</evidence>
<feature type="transmembrane region" description="Helical" evidence="10">
    <location>
        <begin position="42"/>
        <end position="67"/>
    </location>
</feature>
<evidence type="ECO:0000256" key="11">
    <source>
        <dbReference type="SAM" id="MobiDB-lite"/>
    </source>
</evidence>
<evidence type="ECO:0000256" key="8">
    <source>
        <dbReference type="ARBA" id="ARBA00023065"/>
    </source>
</evidence>
<feature type="compositionally biased region" description="Basic and acidic residues" evidence="11">
    <location>
        <begin position="733"/>
        <end position="742"/>
    </location>
</feature>
<feature type="transmembrane region" description="Helical" evidence="10">
    <location>
        <begin position="579"/>
        <end position="598"/>
    </location>
</feature>
<gene>
    <name evidence="12" type="ORF">T440DRAFT_488635</name>
</gene>
<dbReference type="OrthoDB" id="9999863at2759"/>
<evidence type="ECO:0000313" key="13">
    <source>
        <dbReference type="Proteomes" id="UP000799423"/>
    </source>
</evidence>
<dbReference type="AlphaFoldDB" id="A0A6A7BBB9"/>
<dbReference type="GO" id="GO:0030007">
    <property type="term" value="P:intracellular potassium ion homeostasis"/>
    <property type="evidence" value="ECO:0007669"/>
    <property type="project" value="UniProtKB-UniRule"/>
</dbReference>
<feature type="transmembrane region" description="Helical" evidence="10">
    <location>
        <begin position="516"/>
        <end position="538"/>
    </location>
</feature>
<proteinExistence type="inferred from homology"/>
<keyword evidence="13" id="KW-1185">Reference proteome</keyword>
<comment type="similarity">
    <text evidence="2 10">Belongs to the TrkH potassium transport family.</text>
</comment>